<feature type="domain" description="SLH" evidence="2">
    <location>
        <begin position="344"/>
        <end position="411"/>
    </location>
</feature>
<name>A0A212JU85_9FIRM</name>
<keyword evidence="1" id="KW-0677">Repeat</keyword>
<proteinExistence type="predicted"/>
<dbReference type="InterPro" id="IPR001119">
    <property type="entry name" value="SLH_dom"/>
</dbReference>
<protein>
    <recommendedName>
        <fullName evidence="2">SLH domain-containing protein</fullName>
    </recommendedName>
</protein>
<dbReference type="Gene3D" id="2.60.40.2810">
    <property type="match status" value="1"/>
</dbReference>
<dbReference type="Pfam" id="PF00395">
    <property type="entry name" value="SLH"/>
    <property type="match status" value="1"/>
</dbReference>
<feature type="domain" description="SLH" evidence="2">
    <location>
        <begin position="278"/>
        <end position="343"/>
    </location>
</feature>
<evidence type="ECO:0000256" key="1">
    <source>
        <dbReference type="ARBA" id="ARBA00022737"/>
    </source>
</evidence>
<accession>A0A212JU85</accession>
<organism evidence="3">
    <name type="scientific">uncultured Eubacteriales bacterium</name>
    <dbReference type="NCBI Taxonomy" id="172733"/>
    <lineage>
        <taxon>Bacteria</taxon>
        <taxon>Bacillati</taxon>
        <taxon>Bacillota</taxon>
        <taxon>Clostridia</taxon>
        <taxon>Eubacteriales</taxon>
        <taxon>environmental samples</taxon>
    </lineage>
</organism>
<evidence type="ECO:0000313" key="3">
    <source>
        <dbReference type="EMBL" id="SBW02947.1"/>
    </source>
</evidence>
<sequence>MPLRSAFLFMGNNLSWLVKNMDTLHFTIYPIKEVILLKQPAALRRILPLLVVTALCMSLAVPVSALFGFGESESGPTVATFSKNGLANSPITFSADDFVVSGNATLDSVVVTTLPDPGAGMLVMSGQPIAAGDTVAMSAISGLRFQPLAAPVVAVTAFSFTPLFSDGTAGDAVSVSVYLLSAKNESPIAENLNFSTYKNVAITERFAATDPEGDLITFQLIQKPARGAVTMPTDGSNQFVYTPYENKTGKDTFTYVAVDAVGNASAPATVKVTITKASTKVTYADMDGVPSYKAAIRLAEEGIFVGETIDGQYFFRPNTPVTRSEFLAMTMKASDMKSLADVTTTGFADDLVIPTWAKAYAAAALKSGVVLGAAQYDGQIVFSADAPITRAEASVILNRALQITDVTQTMLSDAEIAPVWAVQAAANLQTCGILQTNSTGTLGLNDQLTRGAAAEMVLGALEVLDSRDSGGLFNW</sequence>
<reference evidence="3" key="1">
    <citation type="submission" date="2016-04" db="EMBL/GenBank/DDBJ databases">
        <authorList>
            <person name="Evans L.H."/>
            <person name="Alamgir A."/>
            <person name="Owens N."/>
            <person name="Weber N.D."/>
            <person name="Virtaneva K."/>
            <person name="Barbian K."/>
            <person name="Babar A."/>
            <person name="Rosenke K."/>
        </authorList>
    </citation>
    <scope>NUCLEOTIDE SEQUENCE</scope>
    <source>
        <strain evidence="3">86</strain>
    </source>
</reference>
<dbReference type="AlphaFoldDB" id="A0A212JU85"/>
<dbReference type="PROSITE" id="PS51272">
    <property type="entry name" value="SLH"/>
    <property type="match status" value="2"/>
</dbReference>
<dbReference type="Pfam" id="PF17963">
    <property type="entry name" value="Big_9"/>
    <property type="match status" value="1"/>
</dbReference>
<evidence type="ECO:0000259" key="2">
    <source>
        <dbReference type="PROSITE" id="PS51272"/>
    </source>
</evidence>
<dbReference type="EMBL" id="FLUN01000001">
    <property type="protein sequence ID" value="SBW02947.1"/>
    <property type="molecule type" value="Genomic_DNA"/>
</dbReference>
<gene>
    <name evidence="3" type="ORF">KL86CLO1_11717</name>
</gene>